<feature type="compositionally biased region" description="Polar residues" evidence="2">
    <location>
        <begin position="1064"/>
        <end position="1082"/>
    </location>
</feature>
<evidence type="ECO:0000313" key="3">
    <source>
        <dbReference type="EMBL" id="CDW80711.1"/>
    </source>
</evidence>
<feature type="region of interest" description="Disordered" evidence="2">
    <location>
        <begin position="182"/>
        <end position="215"/>
    </location>
</feature>
<feature type="region of interest" description="Disordered" evidence="2">
    <location>
        <begin position="671"/>
        <end position="690"/>
    </location>
</feature>
<proteinExistence type="predicted"/>
<feature type="compositionally biased region" description="Basic and acidic residues" evidence="2">
    <location>
        <begin position="962"/>
        <end position="977"/>
    </location>
</feature>
<gene>
    <name evidence="3" type="primary">Contig19088.g20238</name>
    <name evidence="3" type="ORF">STYLEM_9714</name>
</gene>
<dbReference type="OrthoDB" id="300132at2759"/>
<dbReference type="Proteomes" id="UP000039865">
    <property type="component" value="Unassembled WGS sequence"/>
</dbReference>
<feature type="compositionally biased region" description="Polar residues" evidence="2">
    <location>
        <begin position="915"/>
        <end position="926"/>
    </location>
</feature>
<protein>
    <submittedName>
        <fullName evidence="3">Uncharacterized protein</fullName>
    </submittedName>
</protein>
<feature type="region of interest" description="Disordered" evidence="2">
    <location>
        <begin position="352"/>
        <end position="403"/>
    </location>
</feature>
<feature type="compositionally biased region" description="Polar residues" evidence="2">
    <location>
        <begin position="182"/>
        <end position="191"/>
    </location>
</feature>
<organism evidence="3 4">
    <name type="scientific">Stylonychia lemnae</name>
    <name type="common">Ciliate</name>
    <dbReference type="NCBI Taxonomy" id="5949"/>
    <lineage>
        <taxon>Eukaryota</taxon>
        <taxon>Sar</taxon>
        <taxon>Alveolata</taxon>
        <taxon>Ciliophora</taxon>
        <taxon>Intramacronucleata</taxon>
        <taxon>Spirotrichea</taxon>
        <taxon>Stichotrichia</taxon>
        <taxon>Sporadotrichida</taxon>
        <taxon>Oxytrichidae</taxon>
        <taxon>Stylonychinae</taxon>
        <taxon>Stylonychia</taxon>
    </lineage>
</organism>
<dbReference type="EMBL" id="CCKQ01009242">
    <property type="protein sequence ID" value="CDW80711.1"/>
    <property type="molecule type" value="Genomic_DNA"/>
</dbReference>
<keyword evidence="1" id="KW-0175">Coiled coil</keyword>
<sequence length="1291" mass="152871">MNNNSLLDYQPNYEGQDSFYEGPQHNNDNSDHKLSTVIGDITNLSDTNLLKSSINRIDESQSPIHNNNNSNRLTRDQTDYFGAGQHRHNSHMNINSQAKHKFLLVSEGTDFLHHNRLNTKHHQTTEDDEEEVNNLIGSQLQQKMSGNLLLNNKEMFFTPDTNNLQVNSILMQGSDGAFPNKYLQSNRSNSQIRDDSNEGLRGRENSNPRLLNQRGNTHKFQLKSQTLASSETPRDEYMQIIDEKNKVIDALRRELTHNIREIEKLKTKHSIEKEQIIQDYEKKIQDTVKETRERVQKVCEKRLRKNGGGIATGIGSQSTNPLYKFDESNNINSTAFSDRINPANNTIQSARLNNTQGNNTVSNAPNNRPSLSRKNSAAGKSNKSTARVKSTNSLNKNQNTQGLQDNELTFKVSNFGNHGDFSSMESALKQKELQLHEQISQHYEDVLRERTHETRLELSKKIREEIDHELRNEYQSQLRSQRDIIRKELNKEILESLQERIDKEVEKRMHENFLEWEEDYKRKKIQSWREQLTIEIRQEYEFKLEELLEKEREKMEEQCKDTIEENIKIAREESETIMQERMFQLQSQMERQLDNERIIIRSECLEELRGDREVELTRKLRDKLSKKIEQELYQQLPREIESKVREDIMERVMSEVRENNDKHLEQIKRKYEQQRDEKEQHMKQQLRRDFDYEVSRKADDQLQKREKDIVRKYKSLYEREKENLEQRLKSEFEYRIKEIKDQLDKERIEVARLKSLELIRLKKLDEQKKEINDKMKIEKLDIERKKAQIEYEAREKKVKELENEEKRRERTPKMTNSLNQPKILQQDEGCEKLCKNYHVSVQKSQNMYKTTADENQYSTFDRQENIRQSANIPNLKLVQNQTIQGQSNQHRQDMQQMNPNSVLLQLNPISLTKESTFNPNISSPYLGNQDELEGSLNKQKHDRQEDDDVQRTQDNSVLQNQDQDKPVDTYGDSDFKPRIQPNRQYIKPYDSRSLVKQLLKESVEKFQLQSRFTPIQVGCKPYQGKLNSNSLDKENDGALTLNSERFTYDQLLRQMGDQKHRNNDPSNNKNTSVNHSTLQSLTKSDKNSRKTDQAEYKFVIKSIVDDEIAFEKDYIQKKKLIIANIEYVLAQSGMSDHGMCEYLVDLWEQCFISYQNRLSFLQSLQMREAKSIYASLETETCKLAEFKNESQHIYKIIRRKETSFGNLFTQKYSQVQHSSDLFSMRAEIIKKIEEFKKMQKGSRESYDILWRGIPYVDILKLEKMDLENRMKDEIREEMQTKKFNHNNRLIN</sequence>
<feature type="region of interest" description="Disordered" evidence="2">
    <location>
        <begin position="1057"/>
        <end position="1088"/>
    </location>
</feature>
<feature type="coiled-coil region" evidence="1">
    <location>
        <begin position="537"/>
        <end position="580"/>
    </location>
</feature>
<accession>A0A078AFU9</accession>
<feature type="compositionally biased region" description="Basic and acidic residues" evidence="2">
    <location>
        <begin position="192"/>
        <end position="206"/>
    </location>
</feature>
<feature type="compositionally biased region" description="Polar residues" evidence="2">
    <location>
        <begin position="952"/>
        <end position="961"/>
    </location>
</feature>
<evidence type="ECO:0000313" key="4">
    <source>
        <dbReference type="Proteomes" id="UP000039865"/>
    </source>
</evidence>
<feature type="coiled-coil region" evidence="1">
    <location>
        <begin position="729"/>
        <end position="811"/>
    </location>
</feature>
<evidence type="ECO:0000256" key="1">
    <source>
        <dbReference type="SAM" id="Coils"/>
    </source>
</evidence>
<reference evidence="3 4" key="1">
    <citation type="submission" date="2014-06" db="EMBL/GenBank/DDBJ databases">
        <authorList>
            <person name="Swart Estienne"/>
        </authorList>
    </citation>
    <scope>NUCLEOTIDE SEQUENCE [LARGE SCALE GENOMIC DNA]</scope>
    <source>
        <strain evidence="3 4">130c</strain>
    </source>
</reference>
<feature type="region of interest" description="Disordered" evidence="2">
    <location>
        <begin position="915"/>
        <end position="979"/>
    </location>
</feature>
<feature type="region of interest" description="Disordered" evidence="2">
    <location>
        <begin position="1"/>
        <end position="32"/>
    </location>
</feature>
<evidence type="ECO:0000256" key="2">
    <source>
        <dbReference type="SAM" id="MobiDB-lite"/>
    </source>
</evidence>
<feature type="coiled-coil region" evidence="1">
    <location>
        <begin position="234"/>
        <end position="268"/>
    </location>
</feature>
<keyword evidence="4" id="KW-1185">Reference proteome</keyword>
<dbReference type="InParanoid" id="A0A078AFU9"/>
<name>A0A078AFU9_STYLE</name>